<dbReference type="PANTHER" id="PTHR33361:SF2">
    <property type="entry name" value="DUF885 DOMAIN-CONTAINING PROTEIN"/>
    <property type="match status" value="1"/>
</dbReference>
<accession>A0A6J4QBI5</accession>
<reference evidence="1" key="1">
    <citation type="submission" date="2020-02" db="EMBL/GenBank/DDBJ databases">
        <authorList>
            <person name="Meier V. D."/>
        </authorList>
    </citation>
    <scope>NUCLEOTIDE SEQUENCE</scope>
    <source>
        <strain evidence="1">AVDCRST_MAG35</strain>
    </source>
</reference>
<dbReference type="InterPro" id="IPR010281">
    <property type="entry name" value="DUF885"/>
</dbReference>
<evidence type="ECO:0000313" key="1">
    <source>
        <dbReference type="EMBL" id="CAA9433226.1"/>
    </source>
</evidence>
<protein>
    <submittedName>
        <fullName evidence="1">Conserved protein, DUF885</fullName>
    </submittedName>
</protein>
<gene>
    <name evidence="1" type="ORF">AVDCRST_MAG35-2749</name>
</gene>
<dbReference type="AlphaFoldDB" id="A0A6J4QBI5"/>
<organism evidence="1">
    <name type="scientific">uncultured Quadrisphaera sp</name>
    <dbReference type="NCBI Taxonomy" id="904978"/>
    <lineage>
        <taxon>Bacteria</taxon>
        <taxon>Bacillati</taxon>
        <taxon>Actinomycetota</taxon>
        <taxon>Actinomycetes</taxon>
        <taxon>Kineosporiales</taxon>
        <taxon>Kineosporiaceae</taxon>
        <taxon>Quadrisphaera</taxon>
        <taxon>environmental samples</taxon>
    </lineage>
</organism>
<name>A0A6J4QBI5_9ACTN</name>
<dbReference type="Pfam" id="PF05960">
    <property type="entry name" value="DUF885"/>
    <property type="match status" value="1"/>
</dbReference>
<dbReference type="PANTHER" id="PTHR33361">
    <property type="entry name" value="GLR0591 PROTEIN"/>
    <property type="match status" value="1"/>
</dbReference>
<dbReference type="EMBL" id="CADCUY010000542">
    <property type="protein sequence ID" value="CAA9433226.1"/>
    <property type="molecule type" value="Genomic_DNA"/>
</dbReference>
<proteinExistence type="predicted"/>
<feature type="non-terminal residue" evidence="1">
    <location>
        <position position="1"/>
    </location>
</feature>
<sequence>LDGGAPLPGALTADLDAGLRAAASAFAEHGRALREQVHPAAREDDAVGPEAYALHSRFHVGAAVDLAETYAWGLEEVARIRAEMREVAQRIVPGGGVRDAVAALDADPARQVHGTEALQAWMQELSDAAVAGLADVHFDVPPPARRLACRIAPSGSGGIYYTPPSEDFTRPGTMWWAVPEGVTTFGTWSERTTVFHEGVPGHHLQVAQTLYRAGLLNRWRRLLCWVSGHGEGWALYAERLMADLGWLDDPGDRLGMLSGSLFRAARVVVDIGTHCGFAAPAELTGGTGRPWDADLMWTYLRELSTESDPVLRFEHLRYLGWPGQAPSYKVGERLWLELREQVRAEQGDAFELRAFHRRALDVGSVGLDVLRGALVGTP</sequence>